<proteinExistence type="predicted"/>
<sequence>MKFVLICALALSGATAATAQDLVYSNAATEACLATVTGLDRLGCVGASAGACMVDTPGGDTTVGMGGCFDRERQFWDDALNEAYAALMVIYTESDAFAASEGMNLPVQSDALRDMQRAWIGYRDARCDFERAKWGGGTGGGPATIQCLMGLTAEQTFVLRDGMDGLQ</sequence>
<evidence type="ECO:0000256" key="1">
    <source>
        <dbReference type="SAM" id="SignalP"/>
    </source>
</evidence>
<dbReference type="Pfam" id="PF07007">
    <property type="entry name" value="LprI"/>
    <property type="match status" value="1"/>
</dbReference>
<evidence type="ECO:0000259" key="2">
    <source>
        <dbReference type="Pfam" id="PF07007"/>
    </source>
</evidence>
<keyword evidence="4" id="KW-1185">Reference proteome</keyword>
<dbReference type="Proteomes" id="UP001138961">
    <property type="component" value="Unassembled WGS sequence"/>
</dbReference>
<accession>A0ABS8BQZ3</accession>
<dbReference type="InterPro" id="IPR009739">
    <property type="entry name" value="LprI-like_N"/>
</dbReference>
<organism evidence="3 4">
    <name type="scientific">Loktanella gaetbuli</name>
    <dbReference type="NCBI Taxonomy" id="2881335"/>
    <lineage>
        <taxon>Bacteria</taxon>
        <taxon>Pseudomonadati</taxon>
        <taxon>Pseudomonadota</taxon>
        <taxon>Alphaproteobacteria</taxon>
        <taxon>Rhodobacterales</taxon>
        <taxon>Roseobacteraceae</taxon>
        <taxon>Loktanella</taxon>
    </lineage>
</organism>
<reference evidence="3" key="1">
    <citation type="submission" date="2021-10" db="EMBL/GenBank/DDBJ databases">
        <title>Loktanella gaetbuli sp. nov., isolated from a tidal flat.</title>
        <authorList>
            <person name="Park S."/>
            <person name="Yoon J.-H."/>
        </authorList>
    </citation>
    <scope>NUCLEOTIDE SEQUENCE</scope>
    <source>
        <strain evidence="3">TSTF-M6</strain>
    </source>
</reference>
<name>A0ABS8BQZ3_9RHOB</name>
<dbReference type="Gene3D" id="1.20.1270.180">
    <property type="match status" value="1"/>
</dbReference>
<keyword evidence="1" id="KW-0732">Signal</keyword>
<feature type="chain" id="PRO_5045050642" evidence="1">
    <location>
        <begin position="20"/>
        <end position="167"/>
    </location>
</feature>
<evidence type="ECO:0000313" key="3">
    <source>
        <dbReference type="EMBL" id="MCB5198169.1"/>
    </source>
</evidence>
<dbReference type="RefSeq" id="WP_090159570.1">
    <property type="nucleotide sequence ID" value="NZ_JAJATZ010000001.1"/>
</dbReference>
<feature type="domain" description="Lysozyme inhibitor LprI-like N-terminal" evidence="2">
    <location>
        <begin position="52"/>
        <end position="156"/>
    </location>
</feature>
<feature type="signal peptide" evidence="1">
    <location>
        <begin position="1"/>
        <end position="19"/>
    </location>
</feature>
<evidence type="ECO:0000313" key="4">
    <source>
        <dbReference type="Proteomes" id="UP001138961"/>
    </source>
</evidence>
<comment type="caution">
    <text evidence="3">The sequence shown here is derived from an EMBL/GenBank/DDBJ whole genome shotgun (WGS) entry which is preliminary data.</text>
</comment>
<gene>
    <name evidence="3" type="ORF">LGQ03_02845</name>
</gene>
<dbReference type="EMBL" id="JAJATZ010000001">
    <property type="protein sequence ID" value="MCB5198169.1"/>
    <property type="molecule type" value="Genomic_DNA"/>
</dbReference>
<protein>
    <submittedName>
        <fullName evidence="3">DUF1311 domain-containing protein</fullName>
    </submittedName>
</protein>